<evidence type="ECO:0000313" key="3">
    <source>
        <dbReference type="EMBL" id="MBC8531892.1"/>
    </source>
</evidence>
<proteinExistence type="predicted"/>
<keyword evidence="2" id="KW-0472">Membrane</keyword>
<evidence type="ECO:0000256" key="2">
    <source>
        <dbReference type="SAM" id="Phobius"/>
    </source>
</evidence>
<keyword evidence="2" id="KW-0812">Transmembrane</keyword>
<name>A0A926D5N1_9FIRM</name>
<comment type="caution">
    <text evidence="3">The sequence shown here is derived from an EMBL/GenBank/DDBJ whole genome shotgun (WGS) entry which is preliminary data.</text>
</comment>
<dbReference type="EMBL" id="JACRSR010000003">
    <property type="protein sequence ID" value="MBC8531892.1"/>
    <property type="molecule type" value="Genomic_DNA"/>
</dbReference>
<sequence>MQDDNNDIYYASGNPEPNPGNNGEEGQGPAEGYAYGYQNTNPQGVPPQNYNGQAYQPGPNPGYNPPIDPKRNIALAGFILSLVSLIAPLNYAIGMILAVLGLIFSVLGLKSTERHGMAVAGMVISIVVLAFAILMLILAVALVGVVGASFL</sequence>
<feature type="region of interest" description="Disordered" evidence="1">
    <location>
        <begin position="1"/>
        <end position="38"/>
    </location>
</feature>
<keyword evidence="4" id="KW-1185">Reference proteome</keyword>
<dbReference type="Proteomes" id="UP000623172">
    <property type="component" value="Unassembled WGS sequence"/>
</dbReference>
<dbReference type="RefSeq" id="WP_249316663.1">
    <property type="nucleotide sequence ID" value="NZ_JACRSR010000003.1"/>
</dbReference>
<feature type="compositionally biased region" description="Low complexity" evidence="1">
    <location>
        <begin position="13"/>
        <end position="32"/>
    </location>
</feature>
<keyword evidence="2" id="KW-1133">Transmembrane helix</keyword>
<gene>
    <name evidence="3" type="ORF">H8696_08535</name>
</gene>
<dbReference type="AlphaFoldDB" id="A0A926D5N1"/>
<feature type="transmembrane region" description="Helical" evidence="2">
    <location>
        <begin position="73"/>
        <end position="106"/>
    </location>
</feature>
<evidence type="ECO:0000256" key="1">
    <source>
        <dbReference type="SAM" id="MobiDB-lite"/>
    </source>
</evidence>
<protein>
    <submittedName>
        <fullName evidence="3">DUF4190 domain-containing protein</fullName>
    </submittedName>
</protein>
<organism evidence="3 4">
    <name type="scientific">Gehongia tenuis</name>
    <dbReference type="NCBI Taxonomy" id="2763655"/>
    <lineage>
        <taxon>Bacteria</taxon>
        <taxon>Bacillati</taxon>
        <taxon>Bacillota</taxon>
        <taxon>Clostridia</taxon>
        <taxon>Christensenellales</taxon>
        <taxon>Christensenellaceae</taxon>
        <taxon>Gehongia</taxon>
    </lineage>
</organism>
<accession>A0A926D5N1</accession>
<feature type="transmembrane region" description="Helical" evidence="2">
    <location>
        <begin position="118"/>
        <end position="150"/>
    </location>
</feature>
<evidence type="ECO:0000313" key="4">
    <source>
        <dbReference type="Proteomes" id="UP000623172"/>
    </source>
</evidence>
<reference evidence="3" key="1">
    <citation type="submission" date="2020-08" db="EMBL/GenBank/DDBJ databases">
        <title>Genome public.</title>
        <authorList>
            <person name="Liu C."/>
            <person name="Sun Q."/>
        </authorList>
    </citation>
    <scope>NUCLEOTIDE SEQUENCE</scope>
    <source>
        <strain evidence="3">NSJ-53</strain>
    </source>
</reference>